<reference evidence="2 5" key="1">
    <citation type="submission" date="2016-04" db="EMBL/GenBank/DDBJ databases">
        <title>Genome analyses suggest a sexual origin of heterokaryosis in a supposedly ancient asexual fungus.</title>
        <authorList>
            <person name="Ropars J."/>
            <person name="Sedzielewska K."/>
            <person name="Noel J."/>
            <person name="Charron P."/>
            <person name="Farinelli L."/>
            <person name="Marton T."/>
            <person name="Kruger M."/>
            <person name="Pelin A."/>
            <person name="Brachmann A."/>
            <person name="Corradi N."/>
        </authorList>
    </citation>
    <scope>NUCLEOTIDE SEQUENCE [LARGE SCALE GENOMIC DNA]</scope>
    <source>
        <strain evidence="2 5">A5</strain>
    </source>
</reference>
<evidence type="ECO:0000313" key="4">
    <source>
        <dbReference type="Proteomes" id="UP000232688"/>
    </source>
</evidence>
<proteinExistence type="predicted"/>
<feature type="non-terminal residue" evidence="3">
    <location>
        <position position="1"/>
    </location>
</feature>
<dbReference type="VEuPathDB" id="FungiDB:RhiirFUN_013509"/>
<protein>
    <recommendedName>
        <fullName evidence="1">RRN6 beta-propeller domain-containing protein</fullName>
    </recommendedName>
</protein>
<evidence type="ECO:0000313" key="3">
    <source>
        <dbReference type="EMBL" id="PKC67179.1"/>
    </source>
</evidence>
<dbReference type="Proteomes" id="UP000232722">
    <property type="component" value="Unassembled WGS sequence"/>
</dbReference>
<accession>A0A2I1EG17</accession>
<dbReference type="Pfam" id="PF10214">
    <property type="entry name" value="Rrn6_beta-prop"/>
    <property type="match status" value="1"/>
</dbReference>
<reference evidence="2 5" key="2">
    <citation type="submission" date="2017-09" db="EMBL/GenBank/DDBJ databases">
        <title>Extensive intraspecific genome diversity in a model arbuscular mycorrhizal fungus.</title>
        <authorList>
            <person name="Chen E.C."/>
            <person name="Morin E."/>
            <person name="Beaudet D."/>
            <person name="Noel J."/>
            <person name="Ndikumana S."/>
            <person name="Charron P."/>
            <person name="St-Onge C."/>
            <person name="Giorgi J."/>
            <person name="Grigoriev I.V."/>
            <person name="Roux C."/>
            <person name="Martin F.M."/>
            <person name="Corradi N."/>
        </authorList>
    </citation>
    <scope>NUCLEOTIDE SEQUENCE [LARGE SCALE GENOMIC DNA]</scope>
    <source>
        <strain evidence="2 5">A5</strain>
    </source>
</reference>
<reference evidence="3 4" key="4">
    <citation type="submission" date="2017-10" db="EMBL/GenBank/DDBJ databases">
        <title>Genome analyses suggest a sexual origin of heterokaryosis in a supposedly ancient asexual fungus.</title>
        <authorList>
            <person name="Corradi N."/>
            <person name="Sedzielewska K."/>
            <person name="Noel J."/>
            <person name="Charron P."/>
            <person name="Farinelli L."/>
            <person name="Marton T."/>
            <person name="Kruger M."/>
            <person name="Pelin A."/>
            <person name="Brachmann A."/>
            <person name="Corradi N."/>
        </authorList>
    </citation>
    <scope>NUCLEOTIDE SEQUENCE [LARGE SCALE GENOMIC DNA]</scope>
    <source>
        <strain evidence="3 4">A1</strain>
    </source>
</reference>
<evidence type="ECO:0000259" key="1">
    <source>
        <dbReference type="Pfam" id="PF10214"/>
    </source>
</evidence>
<gene>
    <name evidence="3" type="ORF">RhiirA1_418435</name>
    <name evidence="2" type="ORF">RhiirA5_355588</name>
</gene>
<name>A0A2I1EG17_9GLOM</name>
<feature type="domain" description="RRN6 beta-propeller" evidence="1">
    <location>
        <begin position="2"/>
        <end position="129"/>
    </location>
</feature>
<dbReference type="VEuPathDB" id="FungiDB:FUN_010485"/>
<dbReference type="Proteomes" id="UP000232688">
    <property type="component" value="Unassembled WGS sequence"/>
</dbReference>
<reference evidence="3 4" key="3">
    <citation type="submission" date="2017-10" db="EMBL/GenBank/DDBJ databases">
        <title>Extensive intraspecific genome diversity in a model arbuscular mycorrhizal fungus.</title>
        <authorList>
            <person name="Chen E.C.H."/>
            <person name="Morin E."/>
            <person name="Baudet D."/>
            <person name="Noel J."/>
            <person name="Ndikumana S."/>
            <person name="Charron P."/>
            <person name="St-Onge C."/>
            <person name="Giorgi J."/>
            <person name="Grigoriev I.V."/>
            <person name="Roux C."/>
            <person name="Martin F.M."/>
            <person name="Corradi N."/>
        </authorList>
    </citation>
    <scope>NUCLEOTIDE SEQUENCE [LARGE SCALE GENOMIC DNA]</scope>
    <source>
        <strain evidence="3 4">A1</strain>
    </source>
</reference>
<dbReference type="VEuPathDB" id="FungiDB:RhiirA1_418435"/>
<dbReference type="OrthoDB" id="2382881at2759"/>
<evidence type="ECO:0000313" key="5">
    <source>
        <dbReference type="Proteomes" id="UP000232722"/>
    </source>
</evidence>
<dbReference type="EMBL" id="LLXH01000409">
    <property type="protein sequence ID" value="PKC67179.1"/>
    <property type="molecule type" value="Genomic_DNA"/>
</dbReference>
<dbReference type="EMBL" id="LLXJ01000386">
    <property type="protein sequence ID" value="PKC10366.1"/>
    <property type="molecule type" value="Genomic_DNA"/>
</dbReference>
<comment type="caution">
    <text evidence="3">The sequence shown here is derived from an EMBL/GenBank/DDBJ whole genome shotgun (WGS) entry which is preliminary data.</text>
</comment>
<sequence>YLKAVVLDSVLHKKKDIFNHMHVTFNPMIYGEAAIVDGNGSIHLWKGERHEDYSKLFIKYDFKTIRTSQVEVDLSPKDLWKTCEYGAHPQTLLVASRISADLFDFRSRDVTLIYDTNNEDKIFSFQRSPTGALYSQAFHAKDKTDITIRPSIPSNRFNLQIIEMSDSIASLHSLADMDVGTMPELRVKQSQNWHFEKIWDCKCFPLFILYI</sequence>
<dbReference type="InterPro" id="IPR048535">
    <property type="entry name" value="RRN6_beta-prop"/>
</dbReference>
<evidence type="ECO:0000313" key="2">
    <source>
        <dbReference type="EMBL" id="PKC10366.1"/>
    </source>
</evidence>
<organism evidence="3 4">
    <name type="scientific">Rhizophagus irregularis</name>
    <dbReference type="NCBI Taxonomy" id="588596"/>
    <lineage>
        <taxon>Eukaryota</taxon>
        <taxon>Fungi</taxon>
        <taxon>Fungi incertae sedis</taxon>
        <taxon>Mucoromycota</taxon>
        <taxon>Glomeromycotina</taxon>
        <taxon>Glomeromycetes</taxon>
        <taxon>Glomerales</taxon>
        <taxon>Glomeraceae</taxon>
        <taxon>Rhizophagus</taxon>
    </lineage>
</organism>
<dbReference type="AlphaFoldDB" id="A0A2I1EG17"/>